<dbReference type="PATRIC" id="fig|1132509.6.peg.2654"/>
<comment type="caution">
    <text evidence="3">The sequence shown here is derived from an EMBL/GenBank/DDBJ whole genome shotgun (WGS) entry which is preliminary data.</text>
</comment>
<feature type="transmembrane region" description="Helical" evidence="1">
    <location>
        <begin position="237"/>
        <end position="255"/>
    </location>
</feature>
<reference evidence="3 4" key="1">
    <citation type="journal article" date="2014" name="PLoS Genet.">
        <title>Phylogenetically driven sequencing of extremely halophilic archaea reveals strategies for static and dynamic osmo-response.</title>
        <authorList>
            <person name="Becker E.A."/>
            <person name="Seitzer P.M."/>
            <person name="Tritt A."/>
            <person name="Larsen D."/>
            <person name="Krusor M."/>
            <person name="Yao A.I."/>
            <person name="Wu D."/>
            <person name="Madern D."/>
            <person name="Eisen J.A."/>
            <person name="Darling A.E."/>
            <person name="Facciotti M.T."/>
        </authorList>
    </citation>
    <scope>NUCLEOTIDE SEQUENCE [LARGE SCALE GENOMIC DNA]</scope>
    <source>
        <strain evidence="3 4">100A6</strain>
    </source>
</reference>
<dbReference type="GO" id="GO:0080120">
    <property type="term" value="P:CAAX-box protein maturation"/>
    <property type="evidence" value="ECO:0007669"/>
    <property type="project" value="UniProtKB-ARBA"/>
</dbReference>
<dbReference type="OrthoDB" id="28575at2157"/>
<feature type="transmembrane region" description="Helical" evidence="1">
    <location>
        <begin position="213"/>
        <end position="231"/>
    </location>
</feature>
<dbReference type="PANTHER" id="PTHR35797:SF1">
    <property type="entry name" value="PROTEASE"/>
    <property type="match status" value="1"/>
</dbReference>
<keyword evidence="1" id="KW-0472">Membrane</keyword>
<accession>M0LWU0</accession>
<feature type="transmembrane region" description="Helical" evidence="1">
    <location>
        <begin position="80"/>
        <end position="106"/>
    </location>
</feature>
<dbReference type="AlphaFoldDB" id="M0LWU0"/>
<feature type="transmembrane region" description="Helical" evidence="1">
    <location>
        <begin position="151"/>
        <end position="172"/>
    </location>
</feature>
<evidence type="ECO:0000256" key="1">
    <source>
        <dbReference type="SAM" id="Phobius"/>
    </source>
</evidence>
<dbReference type="PANTHER" id="PTHR35797">
    <property type="entry name" value="PROTEASE-RELATED"/>
    <property type="match status" value="1"/>
</dbReference>
<dbReference type="EMBL" id="AOMB01000033">
    <property type="protein sequence ID" value="EMA37628.1"/>
    <property type="molecule type" value="Genomic_DNA"/>
</dbReference>
<name>M0LWU0_9EURY</name>
<dbReference type="Pfam" id="PF02517">
    <property type="entry name" value="Rce1-like"/>
    <property type="match status" value="1"/>
</dbReference>
<keyword evidence="1" id="KW-1133">Transmembrane helix</keyword>
<keyword evidence="4" id="KW-1185">Reference proteome</keyword>
<gene>
    <name evidence="3" type="ORF">C447_11670</name>
</gene>
<evidence type="ECO:0000313" key="4">
    <source>
        <dbReference type="Proteomes" id="UP000011566"/>
    </source>
</evidence>
<feature type="transmembrane region" description="Helical" evidence="1">
    <location>
        <begin position="118"/>
        <end position="139"/>
    </location>
</feature>
<protein>
    <submittedName>
        <fullName evidence="3">Abortive infection protein</fullName>
    </submittedName>
</protein>
<sequence length="272" mass="29144">MAGQHRAVRERPVLGFVLLSIVLSWAMWGVQLLWPRNLVASFAPLPSAGPVVAAVVVVHLSGFDLRAWTDHLSGRDVEPYWYGVGLALPLVCVVATTIAAALFFNGSWAVPFSTPRTAAGYAVSLLFNVVLALGVEAGFRGFALPRLQHRYNALVASTLVAVAWAVWSLPLFVFPGTYLAGFSLPVYILLLLVVSVFLTYVYNSTDGSIPTTALLNGGLVTMLTYGAVGVSGIEIQVTTLAVWAIPALVVANLYGRKRLADEISTPRFLAES</sequence>
<feature type="transmembrane region" description="Helical" evidence="1">
    <location>
        <begin position="48"/>
        <end position="68"/>
    </location>
</feature>
<dbReference type="InterPro" id="IPR042150">
    <property type="entry name" value="MmRce1-like"/>
</dbReference>
<keyword evidence="1" id="KW-0812">Transmembrane</keyword>
<feature type="domain" description="CAAX prenyl protease 2/Lysostaphin resistance protein A-like" evidence="2">
    <location>
        <begin position="123"/>
        <end position="214"/>
    </location>
</feature>
<dbReference type="InterPro" id="IPR003675">
    <property type="entry name" value="Rce1/LyrA-like_dom"/>
</dbReference>
<dbReference type="GO" id="GO:0004175">
    <property type="term" value="F:endopeptidase activity"/>
    <property type="evidence" value="ECO:0007669"/>
    <property type="project" value="UniProtKB-ARBA"/>
</dbReference>
<proteinExistence type="predicted"/>
<feature type="transmembrane region" description="Helical" evidence="1">
    <location>
        <begin position="12"/>
        <end position="28"/>
    </location>
</feature>
<organism evidence="3 4">
    <name type="scientific">Halococcus hamelinensis 100A6</name>
    <dbReference type="NCBI Taxonomy" id="1132509"/>
    <lineage>
        <taxon>Archaea</taxon>
        <taxon>Methanobacteriati</taxon>
        <taxon>Methanobacteriota</taxon>
        <taxon>Stenosarchaea group</taxon>
        <taxon>Halobacteria</taxon>
        <taxon>Halobacteriales</taxon>
        <taxon>Halococcaceae</taxon>
        <taxon>Halococcus</taxon>
    </lineage>
</organism>
<evidence type="ECO:0000259" key="2">
    <source>
        <dbReference type="Pfam" id="PF02517"/>
    </source>
</evidence>
<dbReference type="RefSeq" id="WP_007694056.1">
    <property type="nucleotide sequence ID" value="NZ_AJRK01000436.1"/>
</dbReference>
<evidence type="ECO:0000313" key="3">
    <source>
        <dbReference type="EMBL" id="EMA37628.1"/>
    </source>
</evidence>
<dbReference type="Proteomes" id="UP000011566">
    <property type="component" value="Unassembled WGS sequence"/>
</dbReference>
<dbReference type="eggNOG" id="arCOG02768">
    <property type="taxonomic scope" value="Archaea"/>
</dbReference>
<feature type="transmembrane region" description="Helical" evidence="1">
    <location>
        <begin position="178"/>
        <end position="201"/>
    </location>
</feature>